<protein>
    <recommendedName>
        <fullName evidence="2">Mediator of RNA polymerase II transcription subunit 9</fullName>
    </recommendedName>
</protein>
<accession>A0A0H5QHM8</accession>
<dbReference type="EMBL" id="HACM01000720">
    <property type="protein sequence ID" value="CRZ01162.1"/>
    <property type="molecule type" value="Transcribed_RNA"/>
</dbReference>
<organism evidence="1">
    <name type="scientific">Spongospora subterranea</name>
    <dbReference type="NCBI Taxonomy" id="70186"/>
    <lineage>
        <taxon>Eukaryota</taxon>
        <taxon>Sar</taxon>
        <taxon>Rhizaria</taxon>
        <taxon>Endomyxa</taxon>
        <taxon>Phytomyxea</taxon>
        <taxon>Plasmodiophorida</taxon>
        <taxon>Plasmodiophoridae</taxon>
        <taxon>Spongospora</taxon>
    </lineage>
</organism>
<dbReference type="AlphaFoldDB" id="A0A0H5QHM8"/>
<evidence type="ECO:0008006" key="2">
    <source>
        <dbReference type="Google" id="ProtNLM"/>
    </source>
</evidence>
<evidence type="ECO:0000313" key="1">
    <source>
        <dbReference type="EMBL" id="CRZ01162.1"/>
    </source>
</evidence>
<proteinExistence type="predicted"/>
<name>A0A0H5QHM8_9EUKA</name>
<reference evidence="1" key="1">
    <citation type="submission" date="2015-04" db="EMBL/GenBank/DDBJ databases">
        <title>The genome sequence of the plant pathogenic Rhizarian Plasmodiophora brassicae reveals insights in its biotrophic life cycle and the origin of chitin synthesis.</title>
        <authorList>
            <person name="Schwelm A."/>
            <person name="Fogelqvist J."/>
            <person name="Knaust A."/>
            <person name="Julke S."/>
            <person name="Lilja T."/>
            <person name="Dhandapani V."/>
            <person name="Bonilla-Rosso G."/>
            <person name="Karlsson M."/>
            <person name="Shevchenko A."/>
            <person name="Choi S.R."/>
            <person name="Kim H.G."/>
            <person name="Park J.Y."/>
            <person name="Lim Y.P."/>
            <person name="Ludwig-Muller J."/>
            <person name="Dixelius C."/>
        </authorList>
    </citation>
    <scope>NUCLEOTIDE SEQUENCE</scope>
    <source>
        <tissue evidence="1">Potato root galls</tissue>
    </source>
</reference>
<sequence length="104" mass="11762">MARTLTAAEIAASFDLLTPIANILSKCKEQESDKAVSQAAEDFAKQLESCRDIVKRLDPLHKSHDELETELHRLHRMLAAKIQIARRFDLIPEEDSDVAMSDFL</sequence>